<dbReference type="InterPro" id="IPR024079">
    <property type="entry name" value="MetalloPept_cat_dom_sf"/>
</dbReference>
<dbReference type="GO" id="GO:0008237">
    <property type="term" value="F:metallopeptidase activity"/>
    <property type="evidence" value="ECO:0007669"/>
    <property type="project" value="InterPro"/>
</dbReference>
<dbReference type="Gene3D" id="3.40.390.10">
    <property type="entry name" value="Collagenase (Catalytic Domain)"/>
    <property type="match status" value="1"/>
</dbReference>
<dbReference type="SUPFAM" id="SSF55486">
    <property type="entry name" value="Metalloproteases ('zincins'), catalytic domain"/>
    <property type="match status" value="1"/>
</dbReference>
<protein>
    <recommendedName>
        <fullName evidence="3">Lysine-specific metallo-endopeptidase domain-containing protein</fullName>
    </recommendedName>
</protein>
<dbReference type="Proteomes" id="UP000230605">
    <property type="component" value="Chromosome 7"/>
</dbReference>
<proteinExistence type="predicted"/>
<accession>A0A2G5HGL9</accession>
<dbReference type="OrthoDB" id="2119228at2759"/>
<organism evidence="1 2">
    <name type="scientific">Cercospora beticola</name>
    <name type="common">Sugarbeet leaf spot fungus</name>
    <dbReference type="NCBI Taxonomy" id="122368"/>
    <lineage>
        <taxon>Eukaryota</taxon>
        <taxon>Fungi</taxon>
        <taxon>Dikarya</taxon>
        <taxon>Ascomycota</taxon>
        <taxon>Pezizomycotina</taxon>
        <taxon>Dothideomycetes</taxon>
        <taxon>Dothideomycetidae</taxon>
        <taxon>Mycosphaerellales</taxon>
        <taxon>Mycosphaerellaceae</taxon>
        <taxon>Cercospora</taxon>
    </lineage>
</organism>
<reference evidence="1 2" key="1">
    <citation type="submission" date="2015-10" db="EMBL/GenBank/DDBJ databases">
        <title>The cercosporin biosynthetic gene cluster was horizontally transferred to several fungal lineages and shown to be expanded in Cercospora beticola based on microsynteny with recipient genomes.</title>
        <authorList>
            <person name="De Jonge R."/>
            <person name="Ebert M.K."/>
            <person name="Suttle J.C."/>
            <person name="Jurick Ii W.M."/>
            <person name="Secor G.A."/>
            <person name="Thomma B.P."/>
            <person name="Van De Peer Y."/>
            <person name="Bolton M.D."/>
        </authorList>
    </citation>
    <scope>NUCLEOTIDE SEQUENCE [LARGE SCALE GENOMIC DNA]</scope>
    <source>
        <strain evidence="1 2">09-40</strain>
    </source>
</reference>
<sequence>MTQQTSHVYKNSTISFVSAKCEPCQLGALTLLVCKPMEQQCFRSQRTDEVLGKGNEVYKTFFPLSDDEDDTQANVEEVLRKISGQSSAEGMVGKIVGSFVVDNKDFGVDTGNTCSNEGTLAYTDIDPSDNREKIHFCPIAYNRGTTIIDVSCSKLDNYASTKMDTFSRIALHEMLHYKTMGVDSGVGAQIVDVNNADGASAYDPERCFGLVDEDQDDNPGAAEINADSYAWMALDAWVSYNCIAEDKKEEYDEFFELEPPEYGD</sequence>
<dbReference type="AlphaFoldDB" id="A0A2G5HGL9"/>
<name>A0A2G5HGL9_CERBT</name>
<gene>
    <name evidence="1" type="ORF">CB0940_09420</name>
</gene>
<dbReference type="EMBL" id="LKMD01000106">
    <property type="protein sequence ID" value="PIA91688.1"/>
    <property type="molecule type" value="Genomic_DNA"/>
</dbReference>
<evidence type="ECO:0000313" key="1">
    <source>
        <dbReference type="EMBL" id="PIA91688.1"/>
    </source>
</evidence>
<evidence type="ECO:0000313" key="2">
    <source>
        <dbReference type="Proteomes" id="UP000230605"/>
    </source>
</evidence>
<comment type="caution">
    <text evidence="1">The sequence shown here is derived from an EMBL/GenBank/DDBJ whole genome shotgun (WGS) entry which is preliminary data.</text>
</comment>
<evidence type="ECO:0008006" key="3">
    <source>
        <dbReference type="Google" id="ProtNLM"/>
    </source>
</evidence>